<dbReference type="Proteomes" id="UP000028868">
    <property type="component" value="Unassembled WGS sequence"/>
</dbReference>
<dbReference type="PANTHER" id="PTHR22749">
    <property type="entry name" value="RIBOFLAVIN KINASE/FMN ADENYLYLTRANSFERASE"/>
    <property type="match status" value="1"/>
</dbReference>
<comment type="catalytic activity">
    <reaction evidence="12 14">
        <text>riboflavin + ATP = FMN + ADP + H(+)</text>
        <dbReference type="Rhea" id="RHEA:14357"/>
        <dbReference type="ChEBI" id="CHEBI:15378"/>
        <dbReference type="ChEBI" id="CHEBI:30616"/>
        <dbReference type="ChEBI" id="CHEBI:57986"/>
        <dbReference type="ChEBI" id="CHEBI:58210"/>
        <dbReference type="ChEBI" id="CHEBI:456216"/>
        <dbReference type="EC" id="2.7.1.26"/>
    </reaction>
</comment>
<sequence length="310" mass="35140">MEMIEVQGQPPHNSEPVVLIIGKMDGVHLGHQSLLKEAERLATEEDKIAVYGFSDHPKWVLRGDESFKYSLSTTADRQERLEQFGVDRYYHVHFTKEYAKTSPEEFVLQHLNRLNVRHVIVGEDFRFGKGRGSDAEGLAELCKQIGAEVSIVPGVMLHDRKVSSTDIRNHVAQGRMEAAQAMLGRPFEITGVVEKGEQLGRQLGFPTLNVGGIDDYVKVKPGVYLGLVKKVQEAPEYYYTLISAGYRPTVNGDSYKVEAYLLDFSGDLYDQRVTVQFLRHMRDEENYDGMDALVEQMHKDEKYARTILGL</sequence>
<reference evidence="17" key="1">
    <citation type="submission" date="2014-03" db="EMBL/GenBank/DDBJ databases">
        <authorList>
            <person name="Urmite Genomes U."/>
        </authorList>
    </citation>
    <scope>NUCLEOTIDE SEQUENCE [LARGE SCALE GENOMIC DNA]</scope>
    <source>
        <strain evidence="17">HD-03</strain>
    </source>
</reference>
<evidence type="ECO:0000256" key="11">
    <source>
        <dbReference type="ARBA" id="ARBA00023268"/>
    </source>
</evidence>
<keyword evidence="9 14" id="KW-0274">FAD</keyword>
<dbReference type="OrthoDB" id="9803667at2"/>
<dbReference type="SUPFAM" id="SSF52374">
    <property type="entry name" value="Nucleotidylyl transferase"/>
    <property type="match status" value="1"/>
</dbReference>
<dbReference type="InterPro" id="IPR023465">
    <property type="entry name" value="Riboflavin_kinase_dom_sf"/>
</dbReference>
<comment type="pathway">
    <text evidence="1 14">Cofactor biosynthesis; FAD biosynthesis; FAD from FMN: step 1/1.</text>
</comment>
<dbReference type="GO" id="GO:0006747">
    <property type="term" value="P:FAD biosynthetic process"/>
    <property type="evidence" value="ECO:0007669"/>
    <property type="project" value="UniProtKB-UniRule"/>
</dbReference>
<dbReference type="InterPro" id="IPR002606">
    <property type="entry name" value="Riboflavin_kinase_bac"/>
</dbReference>
<dbReference type="EMBL" id="CCDI010000005">
    <property type="protein sequence ID" value="CDQ25370.1"/>
    <property type="molecule type" value="Genomic_DNA"/>
</dbReference>
<dbReference type="CDD" id="cd02064">
    <property type="entry name" value="FAD_synthetase_N"/>
    <property type="match status" value="1"/>
</dbReference>
<evidence type="ECO:0000313" key="16">
    <source>
        <dbReference type="EMBL" id="CDQ25370.1"/>
    </source>
</evidence>
<dbReference type="RefSeq" id="WP_035511000.1">
    <property type="nucleotide sequence ID" value="NZ_CCDH010000005.1"/>
</dbReference>
<comment type="caution">
    <text evidence="16">The sequence shown here is derived from an EMBL/GenBank/DDBJ whole genome shotgun (WGS) entry which is preliminary data.</text>
</comment>
<reference evidence="16 17" key="2">
    <citation type="submission" date="2014-05" db="EMBL/GenBank/DDBJ databases">
        <title>Draft genome sequence of Halobacillus karajensis HK-03.</title>
        <authorList>
            <person name="Khelaifia S."/>
            <person name="Croce O."/>
            <person name="Lagier J.C."/>
            <person name="Raoult D."/>
        </authorList>
    </citation>
    <scope>NUCLEOTIDE SEQUENCE [LARGE SCALE GENOMIC DNA]</scope>
    <source>
        <strain evidence="16 17">HD-03</strain>
    </source>
</reference>
<evidence type="ECO:0000256" key="7">
    <source>
        <dbReference type="ARBA" id="ARBA00022741"/>
    </source>
</evidence>
<evidence type="ECO:0000256" key="5">
    <source>
        <dbReference type="ARBA" id="ARBA00022679"/>
    </source>
</evidence>
<keyword evidence="5 14" id="KW-0808">Transferase</keyword>
<evidence type="ECO:0000256" key="2">
    <source>
        <dbReference type="ARBA" id="ARBA00005201"/>
    </source>
</evidence>
<keyword evidence="17" id="KW-1185">Reference proteome</keyword>
<organism evidence="16 17">
    <name type="scientific">Halobacillus karajensis</name>
    <dbReference type="NCBI Taxonomy" id="195088"/>
    <lineage>
        <taxon>Bacteria</taxon>
        <taxon>Bacillati</taxon>
        <taxon>Bacillota</taxon>
        <taxon>Bacilli</taxon>
        <taxon>Bacillales</taxon>
        <taxon>Bacillaceae</taxon>
        <taxon>Halobacillus</taxon>
    </lineage>
</organism>
<dbReference type="PIRSF" id="PIRSF004491">
    <property type="entry name" value="FAD_Synth"/>
    <property type="match status" value="1"/>
</dbReference>
<keyword evidence="10 14" id="KW-0067">ATP-binding</keyword>
<accession>A0A024P8V7</accession>
<evidence type="ECO:0000256" key="4">
    <source>
        <dbReference type="ARBA" id="ARBA00022643"/>
    </source>
</evidence>
<dbReference type="SUPFAM" id="SSF82114">
    <property type="entry name" value="Riboflavin kinase-like"/>
    <property type="match status" value="1"/>
</dbReference>
<comment type="pathway">
    <text evidence="2 14">Cofactor biosynthesis; FMN biosynthesis; FMN from riboflavin (ATP route): step 1/1.</text>
</comment>
<dbReference type="Gene3D" id="3.40.50.620">
    <property type="entry name" value="HUPs"/>
    <property type="match status" value="1"/>
</dbReference>
<keyword evidence="8 14" id="KW-0418">Kinase</keyword>
<keyword evidence="4 14" id="KW-0288">FMN</keyword>
<dbReference type="NCBIfam" id="TIGR00083">
    <property type="entry name" value="ribF"/>
    <property type="match status" value="1"/>
</dbReference>
<dbReference type="InterPro" id="IPR023468">
    <property type="entry name" value="Riboflavin_kinase"/>
</dbReference>
<evidence type="ECO:0000256" key="13">
    <source>
        <dbReference type="ARBA" id="ARBA00049494"/>
    </source>
</evidence>
<keyword evidence="6 14" id="KW-0548">Nucleotidyltransferase</keyword>
<evidence type="ECO:0000256" key="8">
    <source>
        <dbReference type="ARBA" id="ARBA00022777"/>
    </source>
</evidence>
<dbReference type="GO" id="GO:0005524">
    <property type="term" value="F:ATP binding"/>
    <property type="evidence" value="ECO:0007669"/>
    <property type="project" value="UniProtKB-UniRule"/>
</dbReference>
<evidence type="ECO:0000313" key="17">
    <source>
        <dbReference type="Proteomes" id="UP000028868"/>
    </source>
</evidence>
<dbReference type="Gene3D" id="2.40.30.30">
    <property type="entry name" value="Riboflavin kinase-like"/>
    <property type="match status" value="1"/>
</dbReference>
<dbReference type="GO" id="GO:0009398">
    <property type="term" value="P:FMN biosynthetic process"/>
    <property type="evidence" value="ECO:0007669"/>
    <property type="project" value="UniProtKB-UniRule"/>
</dbReference>
<evidence type="ECO:0000256" key="6">
    <source>
        <dbReference type="ARBA" id="ARBA00022695"/>
    </source>
</evidence>
<dbReference type="GO" id="GO:0008531">
    <property type="term" value="F:riboflavin kinase activity"/>
    <property type="evidence" value="ECO:0007669"/>
    <property type="project" value="UniProtKB-UniRule"/>
</dbReference>
<evidence type="ECO:0000256" key="1">
    <source>
        <dbReference type="ARBA" id="ARBA00004726"/>
    </source>
</evidence>
<dbReference type="EC" id="2.7.1.26" evidence="14"/>
<dbReference type="Pfam" id="PF01687">
    <property type="entry name" value="Flavokinase"/>
    <property type="match status" value="1"/>
</dbReference>
<dbReference type="AlphaFoldDB" id="A0A024P8V7"/>
<dbReference type="GO" id="GO:0003919">
    <property type="term" value="F:FMN adenylyltransferase activity"/>
    <property type="evidence" value="ECO:0007669"/>
    <property type="project" value="UniProtKB-UniRule"/>
</dbReference>
<dbReference type="InterPro" id="IPR015864">
    <property type="entry name" value="FAD_synthase"/>
</dbReference>
<evidence type="ECO:0000256" key="10">
    <source>
        <dbReference type="ARBA" id="ARBA00022840"/>
    </source>
</evidence>
<proteinExistence type="inferred from homology"/>
<dbReference type="SMART" id="SM00904">
    <property type="entry name" value="Flavokinase"/>
    <property type="match status" value="1"/>
</dbReference>
<dbReference type="InterPro" id="IPR015865">
    <property type="entry name" value="Riboflavin_kinase_bac/euk"/>
</dbReference>
<evidence type="ECO:0000259" key="15">
    <source>
        <dbReference type="SMART" id="SM00904"/>
    </source>
</evidence>
<keyword evidence="11" id="KW-0511">Multifunctional enzyme</keyword>
<comment type="catalytic activity">
    <reaction evidence="13 14">
        <text>FMN + ATP + H(+) = FAD + diphosphate</text>
        <dbReference type="Rhea" id="RHEA:17237"/>
        <dbReference type="ChEBI" id="CHEBI:15378"/>
        <dbReference type="ChEBI" id="CHEBI:30616"/>
        <dbReference type="ChEBI" id="CHEBI:33019"/>
        <dbReference type="ChEBI" id="CHEBI:57692"/>
        <dbReference type="ChEBI" id="CHEBI:58210"/>
        <dbReference type="EC" id="2.7.7.2"/>
    </reaction>
</comment>
<dbReference type="Pfam" id="PF06574">
    <property type="entry name" value="FAD_syn"/>
    <property type="match status" value="1"/>
</dbReference>
<keyword evidence="7 14" id="KW-0547">Nucleotide-binding</keyword>
<evidence type="ECO:0000256" key="9">
    <source>
        <dbReference type="ARBA" id="ARBA00022827"/>
    </source>
</evidence>
<feature type="domain" description="Riboflavin kinase" evidence="15">
    <location>
        <begin position="182"/>
        <end position="309"/>
    </location>
</feature>
<dbReference type="GO" id="GO:0009231">
    <property type="term" value="P:riboflavin biosynthetic process"/>
    <property type="evidence" value="ECO:0007669"/>
    <property type="project" value="InterPro"/>
</dbReference>
<dbReference type="EC" id="2.7.7.2" evidence="14"/>
<name>A0A024P8V7_9BACI</name>
<dbReference type="UniPathway" id="UPA00277">
    <property type="reaction ID" value="UER00407"/>
</dbReference>
<dbReference type="FunFam" id="3.40.50.620:FF:000021">
    <property type="entry name" value="Riboflavin biosynthesis protein"/>
    <property type="match status" value="1"/>
</dbReference>
<keyword evidence="3 14" id="KW-0285">Flavoprotein</keyword>
<dbReference type="NCBIfam" id="NF004162">
    <property type="entry name" value="PRK05627.1-5"/>
    <property type="match status" value="1"/>
</dbReference>
<dbReference type="InterPro" id="IPR004821">
    <property type="entry name" value="Cyt_trans-like"/>
</dbReference>
<gene>
    <name evidence="16" type="primary">ribF</name>
    <name evidence="16" type="ORF">BN983_03701</name>
</gene>
<dbReference type="InterPro" id="IPR014729">
    <property type="entry name" value="Rossmann-like_a/b/a_fold"/>
</dbReference>
<evidence type="ECO:0000256" key="14">
    <source>
        <dbReference type="PIRNR" id="PIRNR004491"/>
    </source>
</evidence>
<protein>
    <recommendedName>
        <fullName evidence="14">Riboflavin biosynthesis protein</fullName>
    </recommendedName>
    <domain>
        <recommendedName>
            <fullName evidence="14">Riboflavin kinase</fullName>
            <ecNumber evidence="14">2.7.1.26</ecNumber>
        </recommendedName>
        <alternativeName>
            <fullName evidence="14">Flavokinase</fullName>
        </alternativeName>
    </domain>
    <domain>
        <recommendedName>
            <fullName evidence="14">FMN adenylyltransferase</fullName>
            <ecNumber evidence="14">2.7.7.2</ecNumber>
        </recommendedName>
        <alternativeName>
            <fullName evidence="14">FAD pyrophosphorylase</fullName>
        </alternativeName>
        <alternativeName>
            <fullName evidence="14">FAD synthase</fullName>
        </alternativeName>
    </domain>
</protein>
<comment type="similarity">
    <text evidence="14">Belongs to the ribF family.</text>
</comment>
<dbReference type="PANTHER" id="PTHR22749:SF6">
    <property type="entry name" value="RIBOFLAVIN KINASE"/>
    <property type="match status" value="1"/>
</dbReference>
<evidence type="ECO:0000256" key="3">
    <source>
        <dbReference type="ARBA" id="ARBA00022630"/>
    </source>
</evidence>
<dbReference type="NCBIfam" id="TIGR00125">
    <property type="entry name" value="cyt_tran_rel"/>
    <property type="match status" value="1"/>
</dbReference>
<dbReference type="UniPathway" id="UPA00276">
    <property type="reaction ID" value="UER00406"/>
</dbReference>
<evidence type="ECO:0000256" key="12">
    <source>
        <dbReference type="ARBA" id="ARBA00047880"/>
    </source>
</evidence>